<evidence type="ECO:0000313" key="2">
    <source>
        <dbReference type="Proteomes" id="UP000236434"/>
    </source>
</evidence>
<evidence type="ECO:0008006" key="3">
    <source>
        <dbReference type="Google" id="ProtNLM"/>
    </source>
</evidence>
<dbReference type="RefSeq" id="WP_012208872.1">
    <property type="nucleotide sequence ID" value="NZ_AZRL01000012.1"/>
</dbReference>
<comment type="caution">
    <text evidence="1">The sequence shown here is derived from an EMBL/GenBank/DDBJ whole genome shotgun (WGS) entry which is preliminary data.</text>
</comment>
<protein>
    <recommendedName>
        <fullName evidence="3">DUF3996 domain-containing protein</fullName>
    </recommendedName>
</protein>
<accession>A0A2K1P1F1</accession>
<name>A0A2K1P1F1_9BACT</name>
<gene>
    <name evidence="1" type="ORF">X929_04490</name>
</gene>
<reference evidence="1 2" key="1">
    <citation type="submission" date="2013-12" db="EMBL/GenBank/DDBJ databases">
        <title>Comparative genomics of Petrotoga isolates.</title>
        <authorList>
            <person name="Nesbo C.L."/>
            <person name="Charchuk R."/>
            <person name="Chow K."/>
        </authorList>
    </citation>
    <scope>NUCLEOTIDE SEQUENCE [LARGE SCALE GENOMIC DNA]</scope>
    <source>
        <strain evidence="1 2">DSM 13574</strain>
    </source>
</reference>
<dbReference type="OrthoDB" id="9872598at2"/>
<sequence length="150" mass="17108">MKKEVILIIFFSVLSLIVFSNDFGLGIKIGKVTEKPAGVYMRSYIGESSFIGFTLTWTNSDYLRIDGDLEFTTPVYASDSNKGRFFSYGASLKFEAEENSINWGMYLPLTYNQDSPEETIFFFIEVAPGFIFYPEWNVDYRGGFGFGSKF</sequence>
<proteinExistence type="predicted"/>
<dbReference type="AlphaFoldDB" id="A0A2K1P1F1"/>
<evidence type="ECO:0000313" key="1">
    <source>
        <dbReference type="EMBL" id="PNR96547.1"/>
    </source>
</evidence>
<dbReference type="Proteomes" id="UP000236434">
    <property type="component" value="Unassembled WGS sequence"/>
</dbReference>
<dbReference type="EMBL" id="AZRL01000012">
    <property type="protein sequence ID" value="PNR96547.1"/>
    <property type="molecule type" value="Genomic_DNA"/>
</dbReference>
<organism evidence="1 2">
    <name type="scientific">Petrotoga olearia DSM 13574</name>
    <dbReference type="NCBI Taxonomy" id="1122955"/>
    <lineage>
        <taxon>Bacteria</taxon>
        <taxon>Thermotogati</taxon>
        <taxon>Thermotogota</taxon>
        <taxon>Thermotogae</taxon>
        <taxon>Petrotogales</taxon>
        <taxon>Petrotogaceae</taxon>
        <taxon>Petrotoga</taxon>
    </lineage>
</organism>